<proteinExistence type="predicted"/>
<dbReference type="Gene3D" id="3.10.450.50">
    <property type="match status" value="1"/>
</dbReference>
<dbReference type="SUPFAM" id="SSF54427">
    <property type="entry name" value="NTF2-like"/>
    <property type="match status" value="1"/>
</dbReference>
<evidence type="ECO:0000313" key="2">
    <source>
        <dbReference type="EMBL" id="GGB01470.1"/>
    </source>
</evidence>
<dbReference type="InterPro" id="IPR037401">
    <property type="entry name" value="SnoaL-like"/>
</dbReference>
<reference evidence="2" key="2">
    <citation type="submission" date="2020-09" db="EMBL/GenBank/DDBJ databases">
        <authorList>
            <person name="Sun Q."/>
            <person name="Zhou Y."/>
        </authorList>
    </citation>
    <scope>NUCLEOTIDE SEQUENCE</scope>
    <source>
        <strain evidence="2">CGMCC 1.15448</strain>
    </source>
</reference>
<reference evidence="2" key="1">
    <citation type="journal article" date="2014" name="Int. J. Syst. Evol. Microbiol.">
        <title>Complete genome sequence of Corynebacterium casei LMG S-19264T (=DSM 44701T), isolated from a smear-ripened cheese.</title>
        <authorList>
            <consortium name="US DOE Joint Genome Institute (JGI-PGF)"/>
            <person name="Walter F."/>
            <person name="Albersmeier A."/>
            <person name="Kalinowski J."/>
            <person name="Ruckert C."/>
        </authorList>
    </citation>
    <scope>NUCLEOTIDE SEQUENCE</scope>
    <source>
        <strain evidence="2">CGMCC 1.15448</strain>
    </source>
</reference>
<comment type="caution">
    <text evidence="2">The sequence shown here is derived from an EMBL/GenBank/DDBJ whole genome shotgun (WGS) entry which is preliminary data.</text>
</comment>
<dbReference type="AlphaFoldDB" id="A0A8J2XT89"/>
<feature type="domain" description="SnoaL-like" evidence="1">
    <location>
        <begin position="9"/>
        <end position="103"/>
    </location>
</feature>
<name>A0A8J2XT89_9BACT</name>
<dbReference type="RefSeq" id="WP_188932181.1">
    <property type="nucleotide sequence ID" value="NZ_BMJC01000002.1"/>
</dbReference>
<dbReference type="Proteomes" id="UP000607559">
    <property type="component" value="Unassembled WGS sequence"/>
</dbReference>
<protein>
    <recommendedName>
        <fullName evidence="1">SnoaL-like domain-containing protein</fullName>
    </recommendedName>
</protein>
<dbReference type="Pfam" id="PF12680">
    <property type="entry name" value="SnoaL_2"/>
    <property type="match status" value="1"/>
</dbReference>
<accession>A0A8J2XT89</accession>
<gene>
    <name evidence="2" type="ORF">GCM10011511_26010</name>
</gene>
<sequence length="120" mass="13303">MSNSGEILKAFYEAAAKKDIAKARTFLSDDLVFVGLFETYPNADKYIETFTGLLQMTVRITVKTIISEGDQAAIFFELETKAPVEAVTLVAEWHQFKNGKISHVESAFDGRPFAAMFAGK</sequence>
<organism evidence="2 3">
    <name type="scientific">Puia dinghuensis</name>
    <dbReference type="NCBI Taxonomy" id="1792502"/>
    <lineage>
        <taxon>Bacteria</taxon>
        <taxon>Pseudomonadati</taxon>
        <taxon>Bacteroidota</taxon>
        <taxon>Chitinophagia</taxon>
        <taxon>Chitinophagales</taxon>
        <taxon>Chitinophagaceae</taxon>
        <taxon>Puia</taxon>
    </lineage>
</organism>
<dbReference type="EMBL" id="BMJC01000002">
    <property type="protein sequence ID" value="GGB01470.1"/>
    <property type="molecule type" value="Genomic_DNA"/>
</dbReference>
<dbReference type="InterPro" id="IPR032710">
    <property type="entry name" value="NTF2-like_dom_sf"/>
</dbReference>
<evidence type="ECO:0000313" key="3">
    <source>
        <dbReference type="Proteomes" id="UP000607559"/>
    </source>
</evidence>
<keyword evidence="3" id="KW-1185">Reference proteome</keyword>
<evidence type="ECO:0000259" key="1">
    <source>
        <dbReference type="Pfam" id="PF12680"/>
    </source>
</evidence>